<dbReference type="InterPro" id="IPR007084">
    <property type="entry name" value="BRICHOS_dom"/>
</dbReference>
<keyword evidence="3 9" id="KW-0812">Transmembrane</keyword>
<comment type="subcellular location">
    <subcellularLocation>
        <location evidence="1 9">Membrane</location>
        <topology evidence="1 9">Single-pass type II membrane protein</topology>
    </subcellularLocation>
</comment>
<evidence type="ECO:0000256" key="8">
    <source>
        <dbReference type="ARBA" id="ARBA00023180"/>
    </source>
</evidence>
<keyword evidence="6 9" id="KW-0472">Membrane</keyword>
<evidence type="ECO:0000256" key="2">
    <source>
        <dbReference type="ARBA" id="ARBA00006794"/>
    </source>
</evidence>
<sequence length="288" mass="32468">MTILTTPSRLMKKPFLEADTVNLENGEDKVVFVERGLAPSSRSTGALLCMSVVALLVASAGFLCGLELYQNYMRTDMMHRYKGFCSIPVDLRDDDTSMVDPQYRVMPLRWSSSPDVQVFSTAEEDTSDDFVKHIREQLDIGDMVEKISVISPGGRQTSFIHDFSTNISGIVDSDRCFVMELDTHLVMPPSAFVMTIEGNGDFDVSRVREAMRALLPPLADIMSLSPHLAVTCNNKPTYRLQKESITIRKRRALPSVQPDKYTHFSGHHVQQIEIENLAELRAYEEKKD</sequence>
<evidence type="ECO:0000256" key="9">
    <source>
        <dbReference type="RuleBase" id="RU367061"/>
    </source>
</evidence>
<gene>
    <name evidence="11" type="ORF">JYU34_002104</name>
</gene>
<keyword evidence="4 9" id="KW-0735">Signal-anchor</keyword>
<evidence type="ECO:0000256" key="7">
    <source>
        <dbReference type="ARBA" id="ARBA00023157"/>
    </source>
</evidence>
<reference evidence="11 12" key="1">
    <citation type="submission" date="2021-06" db="EMBL/GenBank/DDBJ databases">
        <title>A haploid diamondback moth (Plutella xylostella L.) genome assembly resolves 31 chromosomes and identifies a diamide resistance mutation.</title>
        <authorList>
            <person name="Ward C.M."/>
            <person name="Perry K.D."/>
            <person name="Baker G."/>
            <person name="Powis K."/>
            <person name="Heckel D.G."/>
            <person name="Baxter S.W."/>
        </authorList>
    </citation>
    <scope>NUCLEOTIDE SEQUENCE [LARGE SCALE GENOMIC DNA]</scope>
    <source>
        <strain evidence="11 12">LV</strain>
        <tissue evidence="11">Single pupa</tissue>
    </source>
</reference>
<dbReference type="PANTHER" id="PTHR10962:SF1">
    <property type="entry name" value="INTEGRAL MEMBRANE PROTEIN 2"/>
    <property type="match status" value="1"/>
</dbReference>
<keyword evidence="8" id="KW-0325">Glycoprotein</keyword>
<evidence type="ECO:0000259" key="10">
    <source>
        <dbReference type="PROSITE" id="PS50869"/>
    </source>
</evidence>
<keyword evidence="9" id="KW-1003">Cell membrane</keyword>
<dbReference type="Proteomes" id="UP000823941">
    <property type="component" value="Chromosome 4"/>
</dbReference>
<feature type="transmembrane region" description="Helical" evidence="9">
    <location>
        <begin position="45"/>
        <end position="69"/>
    </location>
</feature>
<evidence type="ECO:0000256" key="4">
    <source>
        <dbReference type="ARBA" id="ARBA00022968"/>
    </source>
</evidence>
<evidence type="ECO:0000256" key="3">
    <source>
        <dbReference type="ARBA" id="ARBA00022692"/>
    </source>
</evidence>
<comment type="similarity">
    <text evidence="2 9">Belongs to the ITM2 family.</text>
</comment>
<dbReference type="Pfam" id="PF04089">
    <property type="entry name" value="BRICHOS"/>
    <property type="match status" value="1"/>
</dbReference>
<dbReference type="InterPro" id="IPR040145">
    <property type="entry name" value="ITM2"/>
</dbReference>
<proteinExistence type="inferred from homology"/>
<evidence type="ECO:0000313" key="12">
    <source>
        <dbReference type="Proteomes" id="UP000823941"/>
    </source>
</evidence>
<accession>A0ABQ7R1G0</accession>
<feature type="domain" description="BRICHOS" evidence="10">
    <location>
        <begin position="151"/>
        <end position="240"/>
    </location>
</feature>
<evidence type="ECO:0000256" key="1">
    <source>
        <dbReference type="ARBA" id="ARBA00004606"/>
    </source>
</evidence>
<comment type="caution">
    <text evidence="11">The sequence shown here is derived from an EMBL/GenBank/DDBJ whole genome shotgun (WGS) entry which is preliminary data.</text>
</comment>
<keyword evidence="5 9" id="KW-1133">Transmembrane helix</keyword>
<keyword evidence="7" id="KW-1015">Disulfide bond</keyword>
<name>A0ABQ7R1G0_PLUXY</name>
<dbReference type="EMBL" id="JAHIBW010000004">
    <property type="protein sequence ID" value="KAG7311119.1"/>
    <property type="molecule type" value="Genomic_DNA"/>
</dbReference>
<organism evidence="11 12">
    <name type="scientific">Plutella xylostella</name>
    <name type="common">Diamondback moth</name>
    <name type="synonym">Plutella maculipennis</name>
    <dbReference type="NCBI Taxonomy" id="51655"/>
    <lineage>
        <taxon>Eukaryota</taxon>
        <taxon>Metazoa</taxon>
        <taxon>Ecdysozoa</taxon>
        <taxon>Arthropoda</taxon>
        <taxon>Hexapoda</taxon>
        <taxon>Insecta</taxon>
        <taxon>Pterygota</taxon>
        <taxon>Neoptera</taxon>
        <taxon>Endopterygota</taxon>
        <taxon>Lepidoptera</taxon>
        <taxon>Glossata</taxon>
        <taxon>Ditrysia</taxon>
        <taxon>Yponomeutoidea</taxon>
        <taxon>Plutellidae</taxon>
        <taxon>Plutella</taxon>
    </lineage>
</organism>
<dbReference type="PANTHER" id="PTHR10962">
    <property type="entry name" value="INTEGRAL TRANSMEMBRANE PROTEIN 2"/>
    <property type="match status" value="1"/>
</dbReference>
<evidence type="ECO:0000256" key="5">
    <source>
        <dbReference type="ARBA" id="ARBA00022989"/>
    </source>
</evidence>
<evidence type="ECO:0000313" key="11">
    <source>
        <dbReference type="EMBL" id="KAG7311119.1"/>
    </source>
</evidence>
<protein>
    <recommendedName>
        <fullName evidence="9">Integral membrane protein 2</fullName>
    </recommendedName>
</protein>
<dbReference type="SMART" id="SM01039">
    <property type="entry name" value="BRICHOS"/>
    <property type="match status" value="1"/>
</dbReference>
<evidence type="ECO:0000256" key="6">
    <source>
        <dbReference type="ARBA" id="ARBA00023136"/>
    </source>
</evidence>
<dbReference type="PROSITE" id="PS50869">
    <property type="entry name" value="BRICHOS"/>
    <property type="match status" value="1"/>
</dbReference>
<keyword evidence="12" id="KW-1185">Reference proteome</keyword>